<dbReference type="PROSITE" id="PS50928">
    <property type="entry name" value="ABC_TM1"/>
    <property type="match status" value="1"/>
</dbReference>
<reference evidence="8" key="1">
    <citation type="submission" date="2017-07" db="EMBL/GenBank/DDBJ databases">
        <title>Brachybacterium sp. VR2415.</title>
        <authorList>
            <person name="Tak E.J."/>
            <person name="Bae J.-W."/>
        </authorList>
    </citation>
    <scope>NUCLEOTIDE SEQUENCE [LARGE SCALE GENOMIC DNA]</scope>
    <source>
        <strain evidence="8">VR2415</strain>
    </source>
</reference>
<sequence length="276" mass="30922">MIFTALLIAFPIGWTLYLSLTDAKGSVRSPKGFVGIENYLSILSDLNRFWPAVLRTGAFTAGALALELALGMMIALLLWRPFRGQRWARTAILLPFVATPVAVAMMWRLIFEPNIGFANRFLSWFGIPAQPWLSDPTTTLPTLVLVDVWEFTPMVALILLAGLTTISEDVEEAARIDGANAWQRFWSITLPLLKPVVLVAVLLRAIDALKTFDLLYVTKGQGGGSFHEAETLNIFVYDRTFKYNDYGLASAALIIFFLLILVIMWFLTFRRRGAKL</sequence>
<name>A0A220UGU2_9MICO</name>
<dbReference type="PANTHER" id="PTHR43759">
    <property type="entry name" value="TREHALOSE TRANSPORT SYSTEM PERMEASE PROTEIN SUGA"/>
    <property type="match status" value="1"/>
</dbReference>
<dbReference type="AlphaFoldDB" id="A0A220UGU2"/>
<keyword evidence="4 5" id="KW-0472">Membrane</keyword>
<comment type="subcellular location">
    <subcellularLocation>
        <location evidence="5">Cell membrane</location>
        <topology evidence="5">Multi-pass membrane protein</topology>
    </subcellularLocation>
    <subcellularLocation>
        <location evidence="1">Membrane</location>
        <topology evidence="1">Multi-pass membrane protein</topology>
    </subcellularLocation>
</comment>
<feature type="transmembrane region" description="Helical" evidence="5">
    <location>
        <begin position="58"/>
        <end position="79"/>
    </location>
</feature>
<dbReference type="SUPFAM" id="SSF161098">
    <property type="entry name" value="MetI-like"/>
    <property type="match status" value="1"/>
</dbReference>
<protein>
    <submittedName>
        <fullName evidence="7">ABC transporter permease</fullName>
    </submittedName>
</protein>
<feature type="transmembrane region" description="Helical" evidence="5">
    <location>
        <begin position="185"/>
        <end position="206"/>
    </location>
</feature>
<organism evidence="7 8">
    <name type="scientific">Brachybacterium avium</name>
    <dbReference type="NCBI Taxonomy" id="2017485"/>
    <lineage>
        <taxon>Bacteria</taxon>
        <taxon>Bacillati</taxon>
        <taxon>Actinomycetota</taxon>
        <taxon>Actinomycetes</taxon>
        <taxon>Micrococcales</taxon>
        <taxon>Dermabacteraceae</taxon>
        <taxon>Brachybacterium</taxon>
    </lineage>
</organism>
<dbReference type="CDD" id="cd06261">
    <property type="entry name" value="TM_PBP2"/>
    <property type="match status" value="1"/>
</dbReference>
<keyword evidence="8" id="KW-1185">Reference proteome</keyword>
<evidence type="ECO:0000313" key="7">
    <source>
        <dbReference type="EMBL" id="ASK67161.1"/>
    </source>
</evidence>
<dbReference type="PANTHER" id="PTHR43759:SF1">
    <property type="entry name" value="GLUCOSE IMPORT SYSTEM PERMEASE PROTEIN GLCT"/>
    <property type="match status" value="1"/>
</dbReference>
<dbReference type="Pfam" id="PF00528">
    <property type="entry name" value="BPD_transp_1"/>
    <property type="match status" value="1"/>
</dbReference>
<comment type="similarity">
    <text evidence="5">Belongs to the binding-protein-dependent transport system permease family.</text>
</comment>
<dbReference type="Gene3D" id="1.10.3720.10">
    <property type="entry name" value="MetI-like"/>
    <property type="match status" value="1"/>
</dbReference>
<dbReference type="InterPro" id="IPR000515">
    <property type="entry name" value="MetI-like"/>
</dbReference>
<keyword evidence="3 5" id="KW-1133">Transmembrane helix</keyword>
<evidence type="ECO:0000256" key="3">
    <source>
        <dbReference type="ARBA" id="ARBA00022989"/>
    </source>
</evidence>
<gene>
    <name evidence="7" type="ORF">CFK39_10365</name>
</gene>
<feature type="transmembrane region" description="Helical" evidence="5">
    <location>
        <begin position="142"/>
        <end position="164"/>
    </location>
</feature>
<dbReference type="Proteomes" id="UP000198398">
    <property type="component" value="Chromosome"/>
</dbReference>
<feature type="transmembrane region" description="Helical" evidence="5">
    <location>
        <begin position="246"/>
        <end position="267"/>
    </location>
</feature>
<evidence type="ECO:0000256" key="4">
    <source>
        <dbReference type="ARBA" id="ARBA00023136"/>
    </source>
</evidence>
<dbReference type="KEGG" id="brv:CFK39_10365"/>
<evidence type="ECO:0000313" key="8">
    <source>
        <dbReference type="Proteomes" id="UP000198398"/>
    </source>
</evidence>
<proteinExistence type="inferred from homology"/>
<dbReference type="InterPro" id="IPR035906">
    <property type="entry name" value="MetI-like_sf"/>
</dbReference>
<dbReference type="GO" id="GO:0005886">
    <property type="term" value="C:plasma membrane"/>
    <property type="evidence" value="ECO:0007669"/>
    <property type="project" value="UniProtKB-SubCell"/>
</dbReference>
<evidence type="ECO:0000256" key="2">
    <source>
        <dbReference type="ARBA" id="ARBA00022692"/>
    </source>
</evidence>
<keyword evidence="2 5" id="KW-0812">Transmembrane</keyword>
<evidence type="ECO:0000259" key="6">
    <source>
        <dbReference type="PROSITE" id="PS50928"/>
    </source>
</evidence>
<accession>A0A220UGU2</accession>
<keyword evidence="5" id="KW-0813">Transport</keyword>
<evidence type="ECO:0000256" key="5">
    <source>
        <dbReference type="RuleBase" id="RU363032"/>
    </source>
</evidence>
<dbReference type="InterPro" id="IPR052730">
    <property type="entry name" value="Sugar_ABC_transporter"/>
</dbReference>
<dbReference type="GO" id="GO:0055085">
    <property type="term" value="P:transmembrane transport"/>
    <property type="evidence" value="ECO:0007669"/>
    <property type="project" value="InterPro"/>
</dbReference>
<dbReference type="OrthoDB" id="34224at2"/>
<feature type="domain" description="ABC transmembrane type-1" evidence="6">
    <location>
        <begin position="53"/>
        <end position="267"/>
    </location>
</feature>
<evidence type="ECO:0000256" key="1">
    <source>
        <dbReference type="ARBA" id="ARBA00004141"/>
    </source>
</evidence>
<dbReference type="EMBL" id="CP022316">
    <property type="protein sequence ID" value="ASK67161.1"/>
    <property type="molecule type" value="Genomic_DNA"/>
</dbReference>
<feature type="transmembrane region" description="Helical" evidence="5">
    <location>
        <begin position="91"/>
        <end position="110"/>
    </location>
</feature>